<evidence type="ECO:0000313" key="10">
    <source>
        <dbReference type="Proteomes" id="UP001227162"/>
    </source>
</evidence>
<evidence type="ECO:0000256" key="3">
    <source>
        <dbReference type="ARBA" id="ARBA00022884"/>
    </source>
</evidence>
<proteinExistence type="inferred from homology"/>
<evidence type="ECO:0000256" key="2">
    <source>
        <dbReference type="ARBA" id="ARBA00008348"/>
    </source>
</evidence>
<reference evidence="9" key="1">
    <citation type="submission" date="2022-07" db="EMBL/GenBank/DDBJ databases">
        <authorList>
            <person name="Otstavnykh N."/>
            <person name="Isaeva M."/>
            <person name="Bystritskaya E."/>
        </authorList>
    </citation>
    <scope>NUCLEOTIDE SEQUENCE</scope>
    <source>
        <strain evidence="9">10Alg 79</strain>
    </source>
</reference>
<evidence type="ECO:0000313" key="9">
    <source>
        <dbReference type="EMBL" id="MDQ2094978.1"/>
    </source>
</evidence>
<dbReference type="Pfam" id="PF00849">
    <property type="entry name" value="PseudoU_synth_2"/>
    <property type="match status" value="1"/>
</dbReference>
<dbReference type="InterPro" id="IPR020103">
    <property type="entry name" value="PsdUridine_synth_cat_dom_sf"/>
</dbReference>
<dbReference type="SUPFAM" id="SSF55174">
    <property type="entry name" value="Alpha-L RNA-binding motif"/>
    <property type="match status" value="1"/>
</dbReference>
<dbReference type="GO" id="GO:0120159">
    <property type="term" value="F:rRNA pseudouridine synthase activity"/>
    <property type="evidence" value="ECO:0007669"/>
    <property type="project" value="UniProtKB-ARBA"/>
</dbReference>
<dbReference type="RefSeq" id="WP_317626583.1">
    <property type="nucleotide sequence ID" value="NZ_JANFFA010000003.1"/>
</dbReference>
<dbReference type="InterPro" id="IPR018496">
    <property type="entry name" value="PsdUridine_synth_RsuA/RluB_CS"/>
</dbReference>
<feature type="compositionally biased region" description="Basic and acidic residues" evidence="7">
    <location>
        <begin position="339"/>
        <end position="359"/>
    </location>
</feature>
<dbReference type="FunFam" id="3.10.290.10:FF:000003">
    <property type="entry name" value="Pseudouridine synthase"/>
    <property type="match status" value="1"/>
</dbReference>
<dbReference type="InterPro" id="IPR050343">
    <property type="entry name" value="RsuA_PseudoU_synthase"/>
</dbReference>
<dbReference type="SUPFAM" id="SSF55120">
    <property type="entry name" value="Pseudouridine synthase"/>
    <property type="match status" value="1"/>
</dbReference>
<dbReference type="AlphaFoldDB" id="A0AAJ1UBU1"/>
<protein>
    <recommendedName>
        <fullName evidence="6">Pseudouridine synthase</fullName>
        <ecNumber evidence="6">5.4.99.-</ecNumber>
    </recommendedName>
</protein>
<accession>A0AAJ1UBU1</accession>
<dbReference type="PROSITE" id="PS01149">
    <property type="entry name" value="PSI_RSU"/>
    <property type="match status" value="1"/>
</dbReference>
<dbReference type="InterPro" id="IPR002942">
    <property type="entry name" value="S4_RNA-bd"/>
</dbReference>
<dbReference type="GO" id="GO:0000455">
    <property type="term" value="P:enzyme-directed rRNA pseudouridine synthesis"/>
    <property type="evidence" value="ECO:0007669"/>
    <property type="project" value="UniProtKB-ARBA"/>
</dbReference>
<dbReference type="PROSITE" id="PS50889">
    <property type="entry name" value="S4"/>
    <property type="match status" value="1"/>
</dbReference>
<dbReference type="Gene3D" id="3.30.70.580">
    <property type="entry name" value="Pseudouridine synthase I, catalytic domain, N-terminal subdomain"/>
    <property type="match status" value="1"/>
</dbReference>
<dbReference type="Proteomes" id="UP001227162">
    <property type="component" value="Unassembled WGS sequence"/>
</dbReference>
<reference evidence="9" key="2">
    <citation type="submission" date="2023-04" db="EMBL/GenBank/DDBJ databases">
        <title>'Rhodoalgimonas zhirmunskyi' gen. nov., isolated from a red alga.</title>
        <authorList>
            <person name="Nedashkovskaya O.I."/>
            <person name="Otstavnykh N.Y."/>
            <person name="Bystritskaya E.P."/>
            <person name="Balabanova L.A."/>
            <person name="Isaeva M.P."/>
        </authorList>
    </citation>
    <scope>NUCLEOTIDE SEQUENCE</scope>
    <source>
        <strain evidence="9">10Alg 79</strain>
    </source>
</reference>
<organism evidence="9 10">
    <name type="scientific">Rhodalgimonas zhirmunskyi</name>
    <dbReference type="NCBI Taxonomy" id="2964767"/>
    <lineage>
        <taxon>Bacteria</taxon>
        <taxon>Pseudomonadati</taxon>
        <taxon>Pseudomonadota</taxon>
        <taxon>Alphaproteobacteria</taxon>
        <taxon>Rhodobacterales</taxon>
        <taxon>Roseobacteraceae</taxon>
        <taxon>Rhodalgimonas</taxon>
    </lineage>
</organism>
<dbReference type="SMART" id="SM00363">
    <property type="entry name" value="S4"/>
    <property type="match status" value="1"/>
</dbReference>
<dbReference type="InterPro" id="IPR042092">
    <property type="entry name" value="PsdUridine_s_RsuA/RluB/E/F_cat"/>
</dbReference>
<gene>
    <name evidence="9" type="ORF">NOI20_12720</name>
</gene>
<evidence type="ECO:0000256" key="6">
    <source>
        <dbReference type="RuleBase" id="RU003887"/>
    </source>
</evidence>
<evidence type="ECO:0000256" key="1">
    <source>
        <dbReference type="ARBA" id="ARBA00000073"/>
    </source>
</evidence>
<dbReference type="CDD" id="cd00165">
    <property type="entry name" value="S4"/>
    <property type="match status" value="1"/>
</dbReference>
<keyword evidence="10" id="KW-1185">Reference proteome</keyword>
<keyword evidence="3 5" id="KW-0694">RNA-binding</keyword>
<dbReference type="NCBIfam" id="TIGR00093">
    <property type="entry name" value="pseudouridine synthase"/>
    <property type="match status" value="1"/>
</dbReference>
<sequence length="383" mass="41644">MNKTPPPGDRIAKVIARAGRASRREAERLIAEGRVAVNGEVIDRAALNVTESDKITVDDIPLDAPEPPRLWLYHKPTGLVTTNRDEQGRSTIYDELPEDLPRVMSVGRLDINSEGLLLLTNDGGVKRKLELPSTGWLRRYRVRIKGRPQDKDFEPLRNGITIEGERFQPMIVSLDRQQGANAWITVALREGKNREIRRAMEALDFSVNRLIRTSYGPFQLGNLKPGEVQEVRGRVLRDQLGLEGGEPPEGTAKPKKPSGVKRRRAGGSDDPNTTPSGGGAKRGKSTGLTGSSRGNPGDKPSKGAPRSKSANQPGAKPDTRFGTKFSSKSSSKPGSKSGSKPDAKFGTKFASKPDSDKRPQGRPAKSGKPGQPGQPGQPRDRHK</sequence>
<dbReference type="EMBL" id="JANFFA010000003">
    <property type="protein sequence ID" value="MDQ2094978.1"/>
    <property type="molecule type" value="Genomic_DNA"/>
</dbReference>
<evidence type="ECO:0000259" key="8">
    <source>
        <dbReference type="SMART" id="SM00363"/>
    </source>
</evidence>
<dbReference type="InterPro" id="IPR036986">
    <property type="entry name" value="S4_RNA-bd_sf"/>
</dbReference>
<dbReference type="InterPro" id="IPR006145">
    <property type="entry name" value="PsdUridine_synth_RsuA/RluA"/>
</dbReference>
<name>A0AAJ1UBU1_9RHOB</name>
<feature type="region of interest" description="Disordered" evidence="7">
    <location>
        <begin position="239"/>
        <end position="383"/>
    </location>
</feature>
<dbReference type="GO" id="GO:0003723">
    <property type="term" value="F:RNA binding"/>
    <property type="evidence" value="ECO:0007669"/>
    <property type="project" value="UniProtKB-KW"/>
</dbReference>
<keyword evidence="4 6" id="KW-0413">Isomerase</keyword>
<comment type="catalytic activity">
    <reaction evidence="1">
        <text>a uridine in RNA = a pseudouridine in RNA</text>
        <dbReference type="Rhea" id="RHEA:48348"/>
        <dbReference type="Rhea" id="RHEA-COMP:12068"/>
        <dbReference type="Rhea" id="RHEA-COMP:12069"/>
        <dbReference type="ChEBI" id="CHEBI:65314"/>
        <dbReference type="ChEBI" id="CHEBI:65315"/>
    </reaction>
</comment>
<dbReference type="InterPro" id="IPR000748">
    <property type="entry name" value="PsdUridine_synth_RsuA/RluB/E/F"/>
</dbReference>
<dbReference type="PANTHER" id="PTHR47683:SF3">
    <property type="entry name" value="RIBOSOMAL LARGE SUBUNIT PSEUDOURIDINE SYNTHASE B"/>
    <property type="match status" value="1"/>
</dbReference>
<dbReference type="EC" id="5.4.99.-" evidence="6"/>
<feature type="domain" description="RNA-binding S4" evidence="8">
    <location>
        <begin position="9"/>
        <end position="66"/>
    </location>
</feature>
<comment type="caution">
    <text evidence="9">The sequence shown here is derived from an EMBL/GenBank/DDBJ whole genome shotgun (WGS) entry which is preliminary data.</text>
</comment>
<dbReference type="PANTHER" id="PTHR47683">
    <property type="entry name" value="PSEUDOURIDINE SYNTHASE FAMILY PROTEIN-RELATED"/>
    <property type="match status" value="1"/>
</dbReference>
<evidence type="ECO:0000256" key="5">
    <source>
        <dbReference type="PROSITE-ProRule" id="PRU00182"/>
    </source>
</evidence>
<feature type="compositionally biased region" description="Basic residues" evidence="7">
    <location>
        <begin position="253"/>
        <end position="265"/>
    </location>
</feature>
<evidence type="ECO:0000256" key="7">
    <source>
        <dbReference type="SAM" id="MobiDB-lite"/>
    </source>
</evidence>
<evidence type="ECO:0000256" key="4">
    <source>
        <dbReference type="ARBA" id="ARBA00023235"/>
    </source>
</evidence>
<dbReference type="Pfam" id="PF01479">
    <property type="entry name" value="S4"/>
    <property type="match status" value="1"/>
</dbReference>
<comment type="similarity">
    <text evidence="2 6">Belongs to the pseudouridine synthase RsuA family.</text>
</comment>
<dbReference type="Gene3D" id="3.30.70.1560">
    <property type="entry name" value="Alpha-L RNA-binding motif"/>
    <property type="match status" value="1"/>
</dbReference>
<feature type="compositionally biased region" description="Low complexity" evidence="7">
    <location>
        <begin position="326"/>
        <end position="338"/>
    </location>
</feature>
<dbReference type="InterPro" id="IPR020094">
    <property type="entry name" value="TruA/RsuA/RluB/E/F_N"/>
</dbReference>
<dbReference type="Gene3D" id="3.10.290.10">
    <property type="entry name" value="RNA-binding S4 domain"/>
    <property type="match status" value="1"/>
</dbReference>